<dbReference type="GO" id="GO:0005739">
    <property type="term" value="C:mitochondrion"/>
    <property type="evidence" value="ECO:0007669"/>
    <property type="project" value="UniProtKB-ARBA"/>
</dbReference>
<dbReference type="Gene3D" id="3.10.28.10">
    <property type="entry name" value="Homing endonucleases"/>
    <property type="match status" value="1"/>
</dbReference>
<keyword evidence="2" id="KW-0150">Chloroplast</keyword>
<dbReference type="EMBL" id="L49148">
    <property type="protein sequence ID" value="AAL34360.1"/>
    <property type="molecule type" value="Genomic_DNA"/>
</dbReference>
<dbReference type="InterPro" id="IPR051289">
    <property type="entry name" value="LAGLIDADG_Endonuclease"/>
</dbReference>
<dbReference type="InterPro" id="IPR027434">
    <property type="entry name" value="Homing_endonucl"/>
</dbReference>
<dbReference type="AlphaFoldDB" id="Q8WKX8"/>
<protein>
    <recommendedName>
        <fullName evidence="1">Homing endonuclease LAGLIDADG domain-containing protein</fullName>
    </recommendedName>
</protein>
<geneLocation type="chloroplast" evidence="2"/>
<evidence type="ECO:0000259" key="1">
    <source>
        <dbReference type="Pfam" id="PF00961"/>
    </source>
</evidence>
<dbReference type="InterPro" id="IPR004860">
    <property type="entry name" value="LAGLIDADG_dom"/>
</dbReference>
<keyword evidence="2" id="KW-0934">Plastid</keyword>
<organism evidence="2">
    <name type="scientific">Chlamydomonas mexicana</name>
    <dbReference type="NCBI Taxonomy" id="28460"/>
    <lineage>
        <taxon>Eukaryota</taxon>
        <taxon>Viridiplantae</taxon>
        <taxon>Chlorophyta</taxon>
        <taxon>core chlorophytes</taxon>
        <taxon>Chlorophyceae</taxon>
        <taxon>CS clade</taxon>
        <taxon>Chlamydomonadales</taxon>
        <taxon>Chlamydomonadaceae</taxon>
        <taxon>Chlamydomonas</taxon>
    </lineage>
</organism>
<name>Q8WKX8_9CHLO</name>
<accession>Q8WKX8</accession>
<dbReference type="Pfam" id="PF00961">
    <property type="entry name" value="LAGLIDADG_1"/>
    <property type="match status" value="1"/>
</dbReference>
<dbReference type="PANTHER" id="PTHR36181">
    <property type="entry name" value="INTRON-ENCODED ENDONUCLEASE AI3-RELATED"/>
    <property type="match status" value="1"/>
</dbReference>
<evidence type="ECO:0000313" key="2">
    <source>
        <dbReference type="EMBL" id="AAL34360.1"/>
    </source>
</evidence>
<feature type="domain" description="Homing endonuclease LAGLIDADG" evidence="1">
    <location>
        <begin position="10"/>
        <end position="110"/>
    </location>
</feature>
<sequence>MVANLNPQWIVGFVDGEGCFYVGVLKNDTLRFGYQIQPEFTVVQHKRDIKLLYALKDYFGCGSVGINHGDRYHWRVKNLKNFIEVIIPFFEKHKLLGKRAIEFERFRDICLLMDKGLHLTPEGFETIKEKAKNVRVKNLD</sequence>
<proteinExistence type="predicted"/>
<dbReference type="SUPFAM" id="SSF55608">
    <property type="entry name" value="Homing endonucleases"/>
    <property type="match status" value="1"/>
</dbReference>
<dbReference type="PANTHER" id="PTHR36181:SF4">
    <property type="entry name" value="LAGLIDADG ENDONUCLEASE"/>
    <property type="match status" value="1"/>
</dbReference>
<reference evidence="2" key="1">
    <citation type="journal article" date="2006" name="BMC Biol.">
        <title>The complete chloroplast DNA sequence of the green alga Oltmannsiellopsis viridis reveals a distinctive quadripartite architecture in the chloroplast genome of early diverging ulvophytes.</title>
        <authorList>
            <person name="Pombert J.F."/>
            <person name="Lemieux C."/>
            <person name="Turmel M."/>
        </authorList>
    </citation>
    <scope>NUCLEOTIDE SEQUENCE</scope>
</reference>
<dbReference type="GO" id="GO:0004519">
    <property type="term" value="F:endonuclease activity"/>
    <property type="evidence" value="ECO:0007669"/>
    <property type="project" value="InterPro"/>
</dbReference>